<evidence type="ECO:0000256" key="9">
    <source>
        <dbReference type="ARBA" id="ARBA00023136"/>
    </source>
</evidence>
<accession>A0A0C7MPJ5</accession>
<dbReference type="GO" id="GO:0008320">
    <property type="term" value="F:protein transmembrane transporter activity"/>
    <property type="evidence" value="ECO:0007669"/>
    <property type="project" value="TreeGrafter"/>
</dbReference>
<evidence type="ECO:0000256" key="5">
    <source>
        <dbReference type="ARBA" id="ARBA00022787"/>
    </source>
</evidence>
<protein>
    <submittedName>
        <fullName evidence="13">LALA0S04e01200g1_1</fullName>
    </submittedName>
</protein>
<dbReference type="OrthoDB" id="2942533at2759"/>
<proteinExistence type="inferred from homology"/>
<dbReference type="GO" id="GO:0006626">
    <property type="term" value="P:protein targeting to mitochondrion"/>
    <property type="evidence" value="ECO:0007669"/>
    <property type="project" value="UniProtKB-ARBA"/>
</dbReference>
<feature type="compositionally biased region" description="Basic and acidic residues" evidence="12">
    <location>
        <begin position="45"/>
        <end position="62"/>
    </location>
</feature>
<dbReference type="GO" id="GO:0030943">
    <property type="term" value="F:mitochondrion targeting sequence binding"/>
    <property type="evidence" value="ECO:0007669"/>
    <property type="project" value="TreeGrafter"/>
</dbReference>
<organism evidence="13 14">
    <name type="scientific">Lachancea lanzarotensis</name>
    <dbReference type="NCBI Taxonomy" id="1245769"/>
    <lineage>
        <taxon>Eukaryota</taxon>
        <taxon>Fungi</taxon>
        <taxon>Dikarya</taxon>
        <taxon>Ascomycota</taxon>
        <taxon>Saccharomycotina</taxon>
        <taxon>Saccharomycetes</taxon>
        <taxon>Saccharomycetales</taxon>
        <taxon>Saccharomycetaceae</taxon>
        <taxon>Lachancea</taxon>
    </lineage>
</organism>
<dbReference type="STRING" id="1245769.A0A0C7MPJ5"/>
<dbReference type="SUPFAM" id="SSF48452">
    <property type="entry name" value="TPR-like"/>
    <property type="match status" value="2"/>
</dbReference>
<evidence type="ECO:0000256" key="11">
    <source>
        <dbReference type="PROSITE-ProRule" id="PRU00339"/>
    </source>
</evidence>
<dbReference type="GO" id="GO:0005741">
    <property type="term" value="C:mitochondrial outer membrane"/>
    <property type="evidence" value="ECO:0007669"/>
    <property type="project" value="UniProtKB-SubCell"/>
</dbReference>
<feature type="repeat" description="TPR" evidence="11">
    <location>
        <begin position="384"/>
        <end position="417"/>
    </location>
</feature>
<reference evidence="13 14" key="1">
    <citation type="submission" date="2014-12" db="EMBL/GenBank/DDBJ databases">
        <authorList>
            <person name="Neuveglise Cecile"/>
        </authorList>
    </citation>
    <scope>NUCLEOTIDE SEQUENCE [LARGE SCALE GENOMIC DNA]</scope>
    <source>
        <strain evidence="13 14">CBS 12615</strain>
    </source>
</reference>
<dbReference type="SMART" id="SM00028">
    <property type="entry name" value="TPR"/>
    <property type="match status" value="7"/>
</dbReference>
<dbReference type="Proteomes" id="UP000054304">
    <property type="component" value="Unassembled WGS sequence"/>
</dbReference>
<keyword evidence="6 11" id="KW-0802">TPR repeat</keyword>
<dbReference type="RefSeq" id="XP_022628041.1">
    <property type="nucleotide sequence ID" value="XM_022772591.1"/>
</dbReference>
<keyword evidence="14" id="KW-1185">Reference proteome</keyword>
<feature type="repeat" description="TPR" evidence="11">
    <location>
        <begin position="350"/>
        <end position="383"/>
    </location>
</feature>
<dbReference type="AlphaFoldDB" id="A0A0C7MPJ5"/>
<evidence type="ECO:0000256" key="1">
    <source>
        <dbReference type="ARBA" id="ARBA00004572"/>
    </source>
</evidence>
<dbReference type="Pfam" id="PF13432">
    <property type="entry name" value="TPR_16"/>
    <property type="match status" value="2"/>
</dbReference>
<evidence type="ECO:0000256" key="2">
    <source>
        <dbReference type="ARBA" id="ARBA00022553"/>
    </source>
</evidence>
<keyword evidence="9" id="KW-0472">Membrane</keyword>
<evidence type="ECO:0000256" key="4">
    <source>
        <dbReference type="ARBA" id="ARBA00022737"/>
    </source>
</evidence>
<keyword evidence="3" id="KW-0812">Transmembrane</keyword>
<evidence type="ECO:0000256" key="10">
    <source>
        <dbReference type="ARBA" id="ARBA00038030"/>
    </source>
</evidence>
<dbReference type="Gene3D" id="1.25.40.10">
    <property type="entry name" value="Tetratricopeptide repeat domain"/>
    <property type="match status" value="2"/>
</dbReference>
<dbReference type="PROSITE" id="PS50005">
    <property type="entry name" value="TPR"/>
    <property type="match status" value="2"/>
</dbReference>
<dbReference type="HOGENOM" id="CLU_017516_1_0_1"/>
<dbReference type="FunFam" id="1.25.40.10:FF:000374">
    <property type="entry name" value="Mitochondrial proteins import receptor"/>
    <property type="match status" value="1"/>
</dbReference>
<dbReference type="FunFam" id="1.25.40.10:FF:000357">
    <property type="entry name" value="Mitochondrial proteins import receptor"/>
    <property type="match status" value="1"/>
</dbReference>
<evidence type="ECO:0000256" key="6">
    <source>
        <dbReference type="ARBA" id="ARBA00022803"/>
    </source>
</evidence>
<evidence type="ECO:0000313" key="14">
    <source>
        <dbReference type="Proteomes" id="UP000054304"/>
    </source>
</evidence>
<evidence type="ECO:0000256" key="7">
    <source>
        <dbReference type="ARBA" id="ARBA00022989"/>
    </source>
</evidence>
<feature type="region of interest" description="Disordered" evidence="12">
    <location>
        <begin position="42"/>
        <end position="97"/>
    </location>
</feature>
<dbReference type="GO" id="GO:0045039">
    <property type="term" value="P:protein insertion into mitochondrial inner membrane"/>
    <property type="evidence" value="ECO:0007669"/>
    <property type="project" value="TreeGrafter"/>
</dbReference>
<keyword evidence="2" id="KW-0597">Phosphoprotein</keyword>
<comment type="similarity">
    <text evidence="10">Belongs to the Tom70 family.</text>
</comment>
<dbReference type="PANTHER" id="PTHR46208:SF1">
    <property type="entry name" value="MITOCHONDRIAL IMPORT RECEPTOR SUBUNIT TOM70"/>
    <property type="match status" value="1"/>
</dbReference>
<keyword evidence="8" id="KW-0496">Mitochondrion</keyword>
<keyword evidence="5" id="KW-1000">Mitochondrion outer membrane</keyword>
<name>A0A0C7MPJ5_9SACH</name>
<dbReference type="EMBL" id="LN736363">
    <property type="protein sequence ID" value="CEP61809.1"/>
    <property type="molecule type" value="Genomic_DNA"/>
</dbReference>
<evidence type="ECO:0000256" key="12">
    <source>
        <dbReference type="SAM" id="MobiDB-lite"/>
    </source>
</evidence>
<keyword evidence="7" id="KW-1133">Transmembrane helix</keyword>
<dbReference type="GO" id="GO:0030150">
    <property type="term" value="P:protein import into mitochondrial matrix"/>
    <property type="evidence" value="ECO:0007669"/>
    <property type="project" value="TreeGrafter"/>
</dbReference>
<gene>
    <name evidence="13" type="ORF">LALA0_S04e01200g</name>
</gene>
<dbReference type="Pfam" id="PF14559">
    <property type="entry name" value="TPR_19"/>
    <property type="match status" value="1"/>
</dbReference>
<evidence type="ECO:0000256" key="3">
    <source>
        <dbReference type="ARBA" id="ARBA00022692"/>
    </source>
</evidence>
<evidence type="ECO:0000313" key="13">
    <source>
        <dbReference type="EMBL" id="CEP61809.1"/>
    </source>
</evidence>
<comment type="subcellular location">
    <subcellularLocation>
        <location evidence="1">Mitochondrion outer membrane</location>
        <topology evidence="1">Single-pass membrane protein</topology>
    </subcellularLocation>
</comment>
<dbReference type="InterPro" id="IPR011990">
    <property type="entry name" value="TPR-like_helical_dom_sf"/>
</dbReference>
<dbReference type="InterPro" id="IPR019734">
    <property type="entry name" value="TPR_rpt"/>
</dbReference>
<dbReference type="PANTHER" id="PTHR46208">
    <property type="entry name" value="MITOCHONDRIAL IMPORT RECEPTOR SUBUNIT TOM70"/>
    <property type="match status" value="1"/>
</dbReference>
<keyword evidence="4" id="KW-0677">Repeat</keyword>
<sequence length="605" mass="67467">MSSENSFGHFVAKNKTAVVASIAAGATAVGAYYYYQQLQQTKQTSGKEDQGEAKELEGESKSGKKKKKSKRKPQTSSAPAYPVDANGEPDLSNVAGLSEQEKDKIAVGLKDKGNEFFKSQKFHDAIQFYTLAIDVKNDPVFYSNRSACYVSLGEQEKVVEDTTAALKLKPDYSKCLLRRATANESLGNFADAMFDLSALSLYGDFNGSSVEPLLERNMNKQSMLVLKEKLEQHKPSQLPANTALASFFGIFKPETSFDNFDETSEADRTLVKALTKLYERTANGYEEADKSFSKARELYKTLLDESPDNEEMKKKAAIALEHVGIFKFLKNDPLAAHEDLKQAVEYFPRPNSYVYMALIMADKGQGEEYFENFEKALKIDPDCAAVFYHRGQMYFITQQFAEAGKDFEKAKELNDSNIFPYIQLACLTYREGKNSDSETLFSEARRKFPTAPEVPNFYAEILADQGDLAGARKQYEIAAKLENALPGIHVGVSPLIGKATLLSREPTVENFVEATELFEEACKIDPRSEQAKIGLAQLKLQQEDIDEAIALFEEAADLARSFDEKLQATTFAEASKIQKKIRADEFMSKKIDETLAAYHARGMVG</sequence>
<feature type="compositionally biased region" description="Basic residues" evidence="12">
    <location>
        <begin position="63"/>
        <end position="73"/>
    </location>
</feature>
<evidence type="ECO:0000256" key="8">
    <source>
        <dbReference type="ARBA" id="ARBA00023128"/>
    </source>
</evidence>
<dbReference type="GeneID" id="34685251"/>